<name>A0ABP7EHI2_9ACTN</name>
<feature type="transmembrane region" description="Helical" evidence="2">
    <location>
        <begin position="159"/>
        <end position="181"/>
    </location>
</feature>
<dbReference type="RefSeq" id="WP_344814565.1">
    <property type="nucleotide sequence ID" value="NZ_BAAAYX010000027.1"/>
</dbReference>
<dbReference type="InterPro" id="IPR021878">
    <property type="entry name" value="TgpA_N"/>
</dbReference>
<feature type="compositionally biased region" description="Basic residues" evidence="1">
    <location>
        <begin position="731"/>
        <end position="740"/>
    </location>
</feature>
<dbReference type="PANTHER" id="PTHR42736">
    <property type="entry name" value="PROTEIN-GLUTAMINE GAMMA-GLUTAMYLTRANSFERASE"/>
    <property type="match status" value="1"/>
</dbReference>
<dbReference type="Proteomes" id="UP001500051">
    <property type="component" value="Unassembled WGS sequence"/>
</dbReference>
<feature type="transmembrane region" description="Helical" evidence="2">
    <location>
        <begin position="108"/>
        <end position="129"/>
    </location>
</feature>
<dbReference type="Gene3D" id="3.10.620.30">
    <property type="match status" value="1"/>
</dbReference>
<dbReference type="InterPro" id="IPR002931">
    <property type="entry name" value="Transglutaminase-like"/>
</dbReference>
<feature type="compositionally biased region" description="Low complexity" evidence="1">
    <location>
        <begin position="554"/>
        <end position="582"/>
    </location>
</feature>
<dbReference type="InterPro" id="IPR038765">
    <property type="entry name" value="Papain-like_cys_pep_sf"/>
</dbReference>
<dbReference type="InterPro" id="IPR052901">
    <property type="entry name" value="Bact_TGase-like"/>
</dbReference>
<keyword evidence="5" id="KW-1185">Reference proteome</keyword>
<keyword evidence="2" id="KW-0812">Transmembrane</keyword>
<feature type="transmembrane region" description="Helical" evidence="2">
    <location>
        <begin position="56"/>
        <end position="75"/>
    </location>
</feature>
<sequence length="740" mass="78040">MRADDRYVVAVMVAVALASLTLVPLTRDSSFLGPGWLIILLVGGLSAGLRRARLGPLLVAGVQTVVAAGVVWVVAPSTPTPDWSGWSRLVGSAAEHIQTQSAPMAPHAGVRLLLIVGIGLTMVLTDLIVVGLRRPAFGLGPPAALFLVPALGLDTDTGVVAFGCLIVGYLAILAADGLTLTARWPSGLSRDSADGFGTAAPVVWRAAAAVALPAVAAAVVAAVLLPTLSVPGGLAGTGRGGGLSLSDPTLDLRRNLAQPTDRTVITYRTDRPGGVYLRMASLERFDGDGWRSEGLDLTEGAELPQIPGVSREPGPRRRTTITIDSFDSEYLPLPYAPRRVEAPGSWTFDPTSLVVVAGAGPGRRQATRNLTYTVDSIDITPDPADLAGSLPGTPADAAVTAVVPADLPASISDLARAITADADTAAGQAAAIQTYLRSSRFIYSTEPLPGNGYQALENFLFEDRRGYCEQFAASMAAMVRVLGIPSRIGIGFLPGEQQGDTWRVGIRKMHAWPELFFAGYGWVRFEPTPAGITGTAPDWTVPAAPAERPSSDTPSQAAPQPSISSRPDTPADQPAPTAQTPTGISGWRVLTYTALGLLAGAVLAAPATIRARRRHRRLSRDGPTDDQVEAAWAEIRDTVIDTGGRWPAGSPRRIGGDIAKRLDAPEAATMTRIATLVEQSRYARHIAHEDTANQLPELTRQVRTGLAGELSRPRRLLSRVAPRSLLPPTPRRPKKGPHQT</sequence>
<gene>
    <name evidence="4" type="ORF">GCM10022204_43450</name>
</gene>
<evidence type="ECO:0000259" key="3">
    <source>
        <dbReference type="SMART" id="SM00460"/>
    </source>
</evidence>
<feature type="region of interest" description="Disordered" evidence="1">
    <location>
        <begin position="534"/>
        <end position="583"/>
    </location>
</feature>
<keyword evidence="2" id="KW-1133">Transmembrane helix</keyword>
<keyword evidence="2" id="KW-0472">Membrane</keyword>
<feature type="transmembrane region" description="Helical" evidence="2">
    <location>
        <begin position="202"/>
        <end position="225"/>
    </location>
</feature>
<feature type="transmembrane region" description="Helical" evidence="2">
    <location>
        <begin position="136"/>
        <end position="153"/>
    </location>
</feature>
<evidence type="ECO:0000313" key="4">
    <source>
        <dbReference type="EMBL" id="GAA3718664.1"/>
    </source>
</evidence>
<feature type="transmembrane region" description="Helical" evidence="2">
    <location>
        <begin position="7"/>
        <end position="25"/>
    </location>
</feature>
<dbReference type="PANTHER" id="PTHR42736:SF1">
    <property type="entry name" value="PROTEIN-GLUTAMINE GAMMA-GLUTAMYLTRANSFERASE"/>
    <property type="match status" value="1"/>
</dbReference>
<dbReference type="Pfam" id="PF11992">
    <property type="entry name" value="TgpA_N"/>
    <property type="match status" value="1"/>
</dbReference>
<evidence type="ECO:0000256" key="2">
    <source>
        <dbReference type="SAM" id="Phobius"/>
    </source>
</evidence>
<dbReference type="EMBL" id="BAAAYX010000027">
    <property type="protein sequence ID" value="GAA3718664.1"/>
    <property type="molecule type" value="Genomic_DNA"/>
</dbReference>
<feature type="transmembrane region" description="Helical" evidence="2">
    <location>
        <begin position="31"/>
        <end position="49"/>
    </location>
</feature>
<proteinExistence type="predicted"/>
<comment type="caution">
    <text evidence="4">The sequence shown here is derived from an EMBL/GenBank/DDBJ whole genome shotgun (WGS) entry which is preliminary data.</text>
</comment>
<evidence type="ECO:0000313" key="5">
    <source>
        <dbReference type="Proteomes" id="UP001500051"/>
    </source>
</evidence>
<dbReference type="SUPFAM" id="SSF54001">
    <property type="entry name" value="Cysteine proteinases"/>
    <property type="match status" value="1"/>
</dbReference>
<dbReference type="SMART" id="SM00460">
    <property type="entry name" value="TGc"/>
    <property type="match status" value="1"/>
</dbReference>
<organism evidence="4 5">
    <name type="scientific">Microlunatus aurantiacus</name>
    <dbReference type="NCBI Taxonomy" id="446786"/>
    <lineage>
        <taxon>Bacteria</taxon>
        <taxon>Bacillati</taxon>
        <taxon>Actinomycetota</taxon>
        <taxon>Actinomycetes</taxon>
        <taxon>Propionibacteriales</taxon>
        <taxon>Propionibacteriaceae</taxon>
        <taxon>Microlunatus</taxon>
    </lineage>
</organism>
<feature type="domain" description="Transglutaminase-like" evidence="3">
    <location>
        <begin position="460"/>
        <end position="529"/>
    </location>
</feature>
<reference evidence="5" key="1">
    <citation type="journal article" date="2019" name="Int. J. Syst. Evol. Microbiol.">
        <title>The Global Catalogue of Microorganisms (GCM) 10K type strain sequencing project: providing services to taxonomists for standard genome sequencing and annotation.</title>
        <authorList>
            <consortium name="The Broad Institute Genomics Platform"/>
            <consortium name="The Broad Institute Genome Sequencing Center for Infectious Disease"/>
            <person name="Wu L."/>
            <person name="Ma J."/>
        </authorList>
    </citation>
    <scope>NUCLEOTIDE SEQUENCE [LARGE SCALE GENOMIC DNA]</scope>
    <source>
        <strain evidence="5">JCM 16548</strain>
    </source>
</reference>
<protein>
    <submittedName>
        <fullName evidence="4">DUF3488 and transglutaminase-like domain-containing protein</fullName>
    </submittedName>
</protein>
<accession>A0ABP7EHI2</accession>
<feature type="transmembrane region" description="Helical" evidence="2">
    <location>
        <begin position="589"/>
        <end position="609"/>
    </location>
</feature>
<feature type="region of interest" description="Disordered" evidence="1">
    <location>
        <begin position="706"/>
        <end position="740"/>
    </location>
</feature>
<dbReference type="Pfam" id="PF01841">
    <property type="entry name" value="Transglut_core"/>
    <property type="match status" value="1"/>
</dbReference>
<evidence type="ECO:0000256" key="1">
    <source>
        <dbReference type="SAM" id="MobiDB-lite"/>
    </source>
</evidence>